<reference evidence="3" key="1">
    <citation type="submission" date="2016-11" db="UniProtKB">
        <authorList>
            <consortium name="WormBaseParasite"/>
        </authorList>
    </citation>
    <scope>IDENTIFICATION</scope>
</reference>
<dbReference type="AlphaFoldDB" id="A0A1I7ZYS3"/>
<evidence type="ECO:0000313" key="2">
    <source>
        <dbReference type="Proteomes" id="UP000095287"/>
    </source>
</evidence>
<name>A0A1I7ZYS3_9BILA</name>
<evidence type="ECO:0000256" key="1">
    <source>
        <dbReference type="SAM" id="MobiDB-lite"/>
    </source>
</evidence>
<sequence length="116" mass="12633">MTEGISASDLAKRLQALSLVVPVRKIRPHSTSKRNQHHRASFDEGIVMLKPTVELQPRRANRHQHPPSDAPESRASVLINVVVLDSPGSMSQACCRAAGGRADVIAGDTYLSNERD</sequence>
<evidence type="ECO:0000313" key="3">
    <source>
        <dbReference type="WBParaSite" id="L893_g30977.t1"/>
    </source>
</evidence>
<organism evidence="2 3">
    <name type="scientific">Steinernema glaseri</name>
    <dbReference type="NCBI Taxonomy" id="37863"/>
    <lineage>
        <taxon>Eukaryota</taxon>
        <taxon>Metazoa</taxon>
        <taxon>Ecdysozoa</taxon>
        <taxon>Nematoda</taxon>
        <taxon>Chromadorea</taxon>
        <taxon>Rhabditida</taxon>
        <taxon>Tylenchina</taxon>
        <taxon>Panagrolaimomorpha</taxon>
        <taxon>Strongyloidoidea</taxon>
        <taxon>Steinernematidae</taxon>
        <taxon>Steinernema</taxon>
    </lineage>
</organism>
<accession>A0A1I7ZYS3</accession>
<protein>
    <submittedName>
        <fullName evidence="3">Response regulatory domain-containing protein</fullName>
    </submittedName>
</protein>
<keyword evidence="2" id="KW-1185">Reference proteome</keyword>
<dbReference type="Proteomes" id="UP000095287">
    <property type="component" value="Unplaced"/>
</dbReference>
<dbReference type="WBParaSite" id="L893_g30977.t1">
    <property type="protein sequence ID" value="L893_g30977.t1"/>
    <property type="gene ID" value="L893_g30977"/>
</dbReference>
<feature type="region of interest" description="Disordered" evidence="1">
    <location>
        <begin position="28"/>
        <end position="47"/>
    </location>
</feature>
<feature type="compositionally biased region" description="Basic residues" evidence="1">
    <location>
        <begin position="28"/>
        <end position="39"/>
    </location>
</feature>
<proteinExistence type="predicted"/>